<evidence type="ECO:0000313" key="2">
    <source>
        <dbReference type="EMBL" id="ROZ62047.1"/>
    </source>
</evidence>
<sequence>MIVLADGITTTKSWASAHCPPLYPVAVQDSPINDQQRYPNDGDSGPGPLRFRREVEISDQEWSSTQSTFAPRHNRRSLLLSFVTQGGMRTTGFIVLIAAVPTLIVLVVVAGVWSLVQSTWQPLLWAAIAFPTLSASLAGAVVIKLIRSGRASQLSDVNRLRSLYGPGPMAVEVYDRALRLIRPGGTAVTFSGIRAVKGMEDDVYLDLPRGGFGKLPRGIAAAEVSHLAGEPPVLLPSDGGPEAQSRTTAEWAREQRSALPPDKAHQRIALALTRREKDDRDVVTAARYDAERRLVVYPRDGAAFSIDLISKVTARAGIVMLEDHELVTDVLPVQAWPEGHLRAMFNELGDKRCDVDLALNGSQLLMGAALKREGAKQRRRSKPPRNRLATVALALSIVGLPGGALFSLFGLWFGALAYRQNRRAEIFLLGTGRAVAAMMISVIGLMIFVVWFFSLE</sequence>
<comment type="caution">
    <text evidence="2">The sequence shown here is derived from an EMBL/GenBank/DDBJ whole genome shotgun (WGS) entry which is preliminary data.</text>
</comment>
<keyword evidence="1" id="KW-0472">Membrane</keyword>
<proteinExistence type="predicted"/>
<keyword evidence="3" id="KW-1185">Reference proteome</keyword>
<feature type="transmembrane region" description="Helical" evidence="1">
    <location>
        <begin position="388"/>
        <end position="414"/>
    </location>
</feature>
<dbReference type="AlphaFoldDB" id="A0A3N3ZMV3"/>
<feature type="transmembrane region" description="Helical" evidence="1">
    <location>
        <begin position="434"/>
        <end position="453"/>
    </location>
</feature>
<evidence type="ECO:0000313" key="3">
    <source>
        <dbReference type="Proteomes" id="UP000270616"/>
    </source>
</evidence>
<feature type="transmembrane region" description="Helical" evidence="1">
    <location>
        <begin position="122"/>
        <end position="143"/>
    </location>
</feature>
<protein>
    <submittedName>
        <fullName evidence="2">DUF4190 domain-containing protein</fullName>
    </submittedName>
</protein>
<dbReference type="EMBL" id="RKMF01000015">
    <property type="protein sequence ID" value="ROZ62047.1"/>
    <property type="molecule type" value="Genomic_DNA"/>
</dbReference>
<name>A0A3N3ZMV3_9MICC</name>
<feature type="transmembrane region" description="Helical" evidence="1">
    <location>
        <begin position="93"/>
        <end position="116"/>
    </location>
</feature>
<reference evidence="2 3" key="1">
    <citation type="submission" date="2018-10" db="EMBL/GenBank/DDBJ databases">
        <title>Kocuria sp. M5W7-7, whole genome shotgun sequence.</title>
        <authorList>
            <person name="Tuo L."/>
        </authorList>
    </citation>
    <scope>NUCLEOTIDE SEQUENCE [LARGE SCALE GENOMIC DNA]</scope>
    <source>
        <strain evidence="2 3">M5W7-7</strain>
    </source>
</reference>
<accession>A0A3N3ZMV3</accession>
<keyword evidence="1" id="KW-0812">Transmembrane</keyword>
<evidence type="ECO:0000256" key="1">
    <source>
        <dbReference type="SAM" id="Phobius"/>
    </source>
</evidence>
<keyword evidence="1" id="KW-1133">Transmembrane helix</keyword>
<organism evidence="2 3">
    <name type="scientific">Kocuria soli</name>
    <dbReference type="NCBI Taxonomy" id="2485125"/>
    <lineage>
        <taxon>Bacteria</taxon>
        <taxon>Bacillati</taxon>
        <taxon>Actinomycetota</taxon>
        <taxon>Actinomycetes</taxon>
        <taxon>Micrococcales</taxon>
        <taxon>Micrococcaceae</taxon>
        <taxon>Kocuria</taxon>
    </lineage>
</organism>
<dbReference type="Proteomes" id="UP000270616">
    <property type="component" value="Unassembled WGS sequence"/>
</dbReference>
<gene>
    <name evidence="2" type="ORF">EDL96_11310</name>
</gene>